<dbReference type="EMBL" id="CAJNNW010034391">
    <property type="protein sequence ID" value="CAE8722511.1"/>
    <property type="molecule type" value="Genomic_DNA"/>
</dbReference>
<dbReference type="AlphaFoldDB" id="A0A813L6N2"/>
<accession>A0A813L6N2</accession>
<gene>
    <name evidence="5" type="ORF">PGLA1383_LOCUS17957</name>
    <name evidence="6" type="ORF">PGLA2088_LOCUS42582</name>
</gene>
<keyword evidence="3" id="KW-1133">Transmembrane helix</keyword>
<evidence type="ECO:0000259" key="4">
    <source>
        <dbReference type="Pfam" id="PF13205"/>
    </source>
</evidence>
<evidence type="ECO:0000313" key="5">
    <source>
        <dbReference type="EMBL" id="CAE8599611.1"/>
    </source>
</evidence>
<dbReference type="Pfam" id="PF13205">
    <property type="entry name" value="Big_5"/>
    <property type="match status" value="1"/>
</dbReference>
<evidence type="ECO:0000256" key="2">
    <source>
        <dbReference type="SAM" id="MobiDB-lite"/>
    </source>
</evidence>
<dbReference type="CDD" id="cd23022">
    <property type="entry name" value="zf-HIT_DDX59"/>
    <property type="match status" value="1"/>
</dbReference>
<evidence type="ECO:0000256" key="3">
    <source>
        <dbReference type="SAM" id="Phobius"/>
    </source>
</evidence>
<dbReference type="Proteomes" id="UP000626109">
    <property type="component" value="Unassembled WGS sequence"/>
</dbReference>
<keyword evidence="3" id="KW-0472">Membrane</keyword>
<protein>
    <recommendedName>
        <fullName evidence="4">SbsA Ig-like domain-containing protein</fullName>
    </recommendedName>
</protein>
<comment type="caution">
    <text evidence="6">The sequence shown here is derived from an EMBL/GenBank/DDBJ whole genome shotgun (WGS) entry which is preliminary data.</text>
</comment>
<keyword evidence="8" id="KW-1185">Reference proteome</keyword>
<feature type="transmembrane region" description="Helical" evidence="3">
    <location>
        <begin position="171"/>
        <end position="194"/>
    </location>
</feature>
<evidence type="ECO:0000313" key="8">
    <source>
        <dbReference type="Proteomes" id="UP000654075"/>
    </source>
</evidence>
<evidence type="ECO:0000313" key="6">
    <source>
        <dbReference type="EMBL" id="CAE8722511.1"/>
    </source>
</evidence>
<evidence type="ECO:0000256" key="1">
    <source>
        <dbReference type="ARBA" id="ARBA00022729"/>
    </source>
</evidence>
<organism evidence="6 7">
    <name type="scientific">Polarella glacialis</name>
    <name type="common">Dinoflagellate</name>
    <dbReference type="NCBI Taxonomy" id="89957"/>
    <lineage>
        <taxon>Eukaryota</taxon>
        <taxon>Sar</taxon>
        <taxon>Alveolata</taxon>
        <taxon>Dinophyceae</taxon>
        <taxon>Suessiales</taxon>
        <taxon>Suessiaceae</taxon>
        <taxon>Polarella</taxon>
    </lineage>
</organism>
<feature type="compositionally biased region" description="Basic and acidic residues" evidence="2">
    <location>
        <begin position="243"/>
        <end position="261"/>
    </location>
</feature>
<proteinExistence type="predicted"/>
<dbReference type="InterPro" id="IPR032812">
    <property type="entry name" value="SbsA_Ig"/>
</dbReference>
<feature type="domain" description="SbsA Ig-like" evidence="4">
    <location>
        <begin position="38"/>
        <end position="150"/>
    </location>
</feature>
<feature type="region of interest" description="Disordered" evidence="2">
    <location>
        <begin position="235"/>
        <end position="345"/>
    </location>
</feature>
<sequence length="503" mass="53536">MAQESACELLMDEGFVYSDGNLPSKRIVFGSYIMMMPDTGAPWISSFSPKDTVQDISVSTSRANVTFDEDVILAPAASASLIPLAALGTSLGPTVNLPIVGVNGRELCLNLEGLLQKGTIYTLTLSSTSIVDRSGHYFKGLQDGVYTFRTAGVREDVNPYYSVTTETIPKAVMYVLIALGCLLIPAVVGIFVGCRRLRKKVASNAPSTPLTPCRTTWDELTKSIPSVHVSKCFSARPSNASSHHAERRPSNSSSHHAERRPSNSSSHMLGLRRAADASHQRSKSPGPAVDDLQQCPPGSRPDPSPRTAPRQRSPSPLPANALHQRPPSPLTAPRQRAQSPRPPKQLLAAAAVHASSSSAGANGDLALLPKGELLNDWMGSYLNCRVDEVVLKQPDGQNGGAEKVPRGKFGWCVVCRGTALHYCLDTRDPVCGHKCKYRNLERLALVETHCGGNLDSNGSEATTVTADVGLHRSPCCSASGGAASDRRGVALGRCDVTGVGAVR</sequence>
<dbReference type="EMBL" id="CAJNNV010011312">
    <property type="protein sequence ID" value="CAE8599611.1"/>
    <property type="molecule type" value="Genomic_DNA"/>
</dbReference>
<name>A0A813L6N2_POLGL</name>
<keyword evidence="1" id="KW-0732">Signal</keyword>
<reference evidence="6" key="1">
    <citation type="submission" date="2021-02" db="EMBL/GenBank/DDBJ databases">
        <authorList>
            <person name="Dougan E. K."/>
            <person name="Rhodes N."/>
            <person name="Thang M."/>
            <person name="Chan C."/>
        </authorList>
    </citation>
    <scope>NUCLEOTIDE SEQUENCE</scope>
</reference>
<evidence type="ECO:0000313" key="7">
    <source>
        <dbReference type="Proteomes" id="UP000626109"/>
    </source>
</evidence>
<dbReference type="Proteomes" id="UP000654075">
    <property type="component" value="Unassembled WGS sequence"/>
</dbReference>
<keyword evidence="3" id="KW-0812">Transmembrane</keyword>